<dbReference type="EMBL" id="CP036349">
    <property type="protein sequence ID" value="QDV72513.1"/>
    <property type="molecule type" value="Genomic_DNA"/>
</dbReference>
<proteinExistence type="predicted"/>
<keyword evidence="3" id="KW-1185">Reference proteome</keyword>
<evidence type="ECO:0008006" key="4">
    <source>
        <dbReference type="Google" id="ProtNLM"/>
    </source>
</evidence>
<dbReference type="KEGG" id="bmei:Spa11_06910"/>
<feature type="signal peptide" evidence="1">
    <location>
        <begin position="1"/>
        <end position="25"/>
    </location>
</feature>
<reference evidence="2 3" key="1">
    <citation type="submission" date="2019-02" db="EMBL/GenBank/DDBJ databases">
        <title>Deep-cultivation of Planctomycetes and their phenomic and genomic characterization uncovers novel biology.</title>
        <authorList>
            <person name="Wiegand S."/>
            <person name="Jogler M."/>
            <person name="Boedeker C."/>
            <person name="Pinto D."/>
            <person name="Vollmers J."/>
            <person name="Rivas-Marin E."/>
            <person name="Kohn T."/>
            <person name="Peeters S.H."/>
            <person name="Heuer A."/>
            <person name="Rast P."/>
            <person name="Oberbeckmann S."/>
            <person name="Bunk B."/>
            <person name="Jeske O."/>
            <person name="Meyerdierks A."/>
            <person name="Storesund J.E."/>
            <person name="Kallscheuer N."/>
            <person name="Luecker S."/>
            <person name="Lage O.M."/>
            <person name="Pohl T."/>
            <person name="Merkel B.J."/>
            <person name="Hornburger P."/>
            <person name="Mueller R.-W."/>
            <person name="Bruemmer F."/>
            <person name="Labrenz M."/>
            <person name="Spormann A.M."/>
            <person name="Op den Camp H."/>
            <person name="Overmann J."/>
            <person name="Amann R."/>
            <person name="Jetten M.S.M."/>
            <person name="Mascher T."/>
            <person name="Medema M.H."/>
            <person name="Devos D.P."/>
            <person name="Kaster A.-K."/>
            <person name="Ovreas L."/>
            <person name="Rohde M."/>
            <person name="Galperin M.Y."/>
            <person name="Jogler C."/>
        </authorList>
    </citation>
    <scope>NUCLEOTIDE SEQUENCE [LARGE SCALE GENOMIC DNA]</scope>
    <source>
        <strain evidence="2 3">Spa11</strain>
    </source>
</reference>
<evidence type="ECO:0000313" key="2">
    <source>
        <dbReference type="EMBL" id="QDV72513.1"/>
    </source>
</evidence>
<evidence type="ECO:0000256" key="1">
    <source>
        <dbReference type="SAM" id="SignalP"/>
    </source>
</evidence>
<dbReference type="Gene3D" id="2.120.10.10">
    <property type="match status" value="1"/>
</dbReference>
<dbReference type="InterPro" id="IPR018247">
    <property type="entry name" value="EF_Hand_1_Ca_BS"/>
</dbReference>
<accession>A0A518K3X6</accession>
<organism evidence="2 3">
    <name type="scientific">Botrimarina mediterranea</name>
    <dbReference type="NCBI Taxonomy" id="2528022"/>
    <lineage>
        <taxon>Bacteria</taxon>
        <taxon>Pseudomonadati</taxon>
        <taxon>Planctomycetota</taxon>
        <taxon>Planctomycetia</taxon>
        <taxon>Pirellulales</taxon>
        <taxon>Lacipirellulaceae</taxon>
        <taxon>Botrimarina</taxon>
    </lineage>
</organism>
<dbReference type="Pfam" id="PF15892">
    <property type="entry name" value="BNR_4"/>
    <property type="match status" value="1"/>
</dbReference>
<dbReference type="InterPro" id="IPR036278">
    <property type="entry name" value="Sialidase_sf"/>
</dbReference>
<dbReference type="PROSITE" id="PS00018">
    <property type="entry name" value="EF_HAND_1"/>
    <property type="match status" value="1"/>
</dbReference>
<name>A0A518K3X6_9BACT</name>
<keyword evidence="1" id="KW-0732">Signal</keyword>
<feature type="chain" id="PRO_5022152783" description="BNR/Asp-box repeat protein" evidence="1">
    <location>
        <begin position="26"/>
        <end position="786"/>
    </location>
</feature>
<protein>
    <recommendedName>
        <fullName evidence="4">BNR/Asp-box repeat protein</fullName>
    </recommendedName>
</protein>
<gene>
    <name evidence="2" type="ORF">Spa11_06910</name>
</gene>
<sequence precursor="true">MRTRFSGAGRLALCACLALGVSVMATDAAAVDVTLAPIDGAFAANSMNHVAFRQNALKTIGDQQFAAYYDDNGLVTVARRTLGDAQWDVFNTVYTDNNSGLTDDHNVITFGVDGDGYMHLSWGMHNDNLRYIHSTAPVTGAASIAFGAEVPMVSPSQEGLVTYPQFYDLPGGDLLFMYRTGGSGNGDQQVNRYDNATGSWVPLHRPLFDGEVFGDGLSSKNMYANTVAFDSQGAMHLSWTLRDTPDFQTNQNIYYAKSTDDGATWRRTDGSLYSLPMSEGPSEIAVAIPQQSSLINQTSMTTDANDLPVIASWWAPDASQGNHARQYMLSYYDGADWQTSQITDRGFETKQGGGTVRELARPIVVVDDDNRVLVAMRYDDRGDVVTIAHSEDRQNWNFVDLTTEALGDWEPNYDAALWDREQKLHLLHQPVGLGQQNSTLSVLEWDAGAYLDAYYAPKLSLRIDRATGAATLTNATDGAIAIDTLTLTSPSGQLDPAGWVGLSDQGVTGWSQSAAGATQLGEQSGAGLSVPTGASLSLGALFAPGVAFGVDAPADLVASYANAGGDAVAINVEYVGESANNLTLVVDPVTGGATLTNTSAFPVEIEGYSIRSASGSLKPGSSDWVSLADAGVGDWQEANPGPTALNELVESGTQLLESGASFDLGMPFDAAGDQDLAFNFLVAGDAVATPGLARYASLEATLPGDFNADGVVDAADYSVWRDSLGQFTELPNDRTPGLVSVSDYADWVANYGATQANAATAVPEPTATLSAVFATAVAGMLRRRPR</sequence>
<dbReference type="AlphaFoldDB" id="A0A518K3X6"/>
<dbReference type="SUPFAM" id="SSF50939">
    <property type="entry name" value="Sialidases"/>
    <property type="match status" value="1"/>
</dbReference>
<dbReference type="RefSeq" id="WP_145107805.1">
    <property type="nucleotide sequence ID" value="NZ_CP036349.1"/>
</dbReference>
<dbReference type="Proteomes" id="UP000316426">
    <property type="component" value="Chromosome"/>
</dbReference>
<evidence type="ECO:0000313" key="3">
    <source>
        <dbReference type="Proteomes" id="UP000316426"/>
    </source>
</evidence>